<protein>
    <recommendedName>
        <fullName evidence="4">Major facilitator superfamily (MFS) profile domain-containing protein</fullName>
    </recommendedName>
</protein>
<comment type="caution">
    <text evidence="2">The sequence shown here is derived from an EMBL/GenBank/DDBJ whole genome shotgun (WGS) entry which is preliminary data.</text>
</comment>
<sequence>MTIISTVACSALLISMIALHDIASVIVIAVMYGYFSGVYIALVVPLIAVMTPDLSELGARMGICFTFTGEYLAALFQNS</sequence>
<keyword evidence="1" id="KW-0472">Membrane</keyword>
<keyword evidence="1" id="KW-0812">Transmembrane</keyword>
<reference evidence="2 3" key="1">
    <citation type="submission" date="2016-03" db="EMBL/GenBank/DDBJ databases">
        <title>Comparative genomics of the ectomycorrhizal sister species Rhizopogon vinicolor and Rhizopogon vesiculosus (Basidiomycota: Boletales) reveals a divergence of the mating type B locus.</title>
        <authorList>
            <person name="Mujic A.B."/>
            <person name="Kuo A."/>
            <person name="Tritt A."/>
            <person name="Lipzen A."/>
            <person name="Chen C."/>
            <person name="Johnson J."/>
            <person name="Sharma A."/>
            <person name="Barry K."/>
            <person name="Grigoriev I.V."/>
            <person name="Spatafora J.W."/>
        </authorList>
    </citation>
    <scope>NUCLEOTIDE SEQUENCE [LARGE SCALE GENOMIC DNA]</scope>
    <source>
        <strain evidence="2 3">AM-OR11-056</strain>
    </source>
</reference>
<gene>
    <name evidence="2" type="ORF">AZE42_12487</name>
</gene>
<evidence type="ECO:0008006" key="4">
    <source>
        <dbReference type="Google" id="ProtNLM"/>
    </source>
</evidence>
<feature type="transmembrane region" description="Helical" evidence="1">
    <location>
        <begin position="29"/>
        <end position="51"/>
    </location>
</feature>
<proteinExistence type="predicted"/>
<keyword evidence="1" id="KW-1133">Transmembrane helix</keyword>
<dbReference type="Proteomes" id="UP000183567">
    <property type="component" value="Unassembled WGS sequence"/>
</dbReference>
<keyword evidence="3" id="KW-1185">Reference proteome</keyword>
<name>A0A1J8QIQ3_9AGAM</name>
<dbReference type="OrthoDB" id="2689004at2759"/>
<organism evidence="2 3">
    <name type="scientific">Rhizopogon vesiculosus</name>
    <dbReference type="NCBI Taxonomy" id="180088"/>
    <lineage>
        <taxon>Eukaryota</taxon>
        <taxon>Fungi</taxon>
        <taxon>Dikarya</taxon>
        <taxon>Basidiomycota</taxon>
        <taxon>Agaricomycotina</taxon>
        <taxon>Agaricomycetes</taxon>
        <taxon>Agaricomycetidae</taxon>
        <taxon>Boletales</taxon>
        <taxon>Suillineae</taxon>
        <taxon>Rhizopogonaceae</taxon>
        <taxon>Rhizopogon</taxon>
    </lineage>
</organism>
<accession>A0A1J8QIQ3</accession>
<evidence type="ECO:0000313" key="3">
    <source>
        <dbReference type="Proteomes" id="UP000183567"/>
    </source>
</evidence>
<dbReference type="EMBL" id="LVVM01000361">
    <property type="protein sequence ID" value="OJA20813.1"/>
    <property type="molecule type" value="Genomic_DNA"/>
</dbReference>
<evidence type="ECO:0000256" key="1">
    <source>
        <dbReference type="SAM" id="Phobius"/>
    </source>
</evidence>
<dbReference type="AlphaFoldDB" id="A0A1J8QIQ3"/>
<evidence type="ECO:0000313" key="2">
    <source>
        <dbReference type="EMBL" id="OJA20813.1"/>
    </source>
</evidence>